<dbReference type="AlphaFoldDB" id="A0A840RNA1"/>
<accession>A0A840RNA1</accession>
<protein>
    <recommendedName>
        <fullName evidence="3">DUF3102 domain-containing protein</fullName>
    </recommendedName>
</protein>
<evidence type="ECO:0000313" key="2">
    <source>
        <dbReference type="Proteomes" id="UP000571084"/>
    </source>
</evidence>
<sequence>MARKPTNTTVIEELEANIDTEQLNSDADAVAMLGKQTATVAKQLGYKLEYNRERVVQEARFFMSQSAEAMLDAGQRLILLKENEPHGIFTEIVEQQLGLNERAARRMMSAAVKFMNPALQSKRTTLSVLGKAKLYELMLEDDGDLMALAEGGTIAGLKLDALDRMSCRELKAALREERAEHKATNDVLDDTTKKYIKLDTKQARIAPPTQDDIGLQLRSESSKFSLEAEGLVRGSIRDGFKQLQTHALENDANHDEYMSGILAQLERCIVEVRGELGIKQVANGNQLPAWMHDADVSLSTAAE</sequence>
<evidence type="ECO:0008006" key="3">
    <source>
        <dbReference type="Google" id="ProtNLM"/>
    </source>
</evidence>
<dbReference type="Proteomes" id="UP000571084">
    <property type="component" value="Unassembled WGS sequence"/>
</dbReference>
<keyword evidence="2" id="KW-1185">Reference proteome</keyword>
<reference evidence="1 2" key="1">
    <citation type="submission" date="2020-08" db="EMBL/GenBank/DDBJ databases">
        <title>Genomic Encyclopedia of Type Strains, Phase IV (KMG-IV): sequencing the most valuable type-strain genomes for metagenomic binning, comparative biology and taxonomic classification.</title>
        <authorList>
            <person name="Goeker M."/>
        </authorList>
    </citation>
    <scope>NUCLEOTIDE SEQUENCE [LARGE SCALE GENOMIC DNA]</scope>
    <source>
        <strain evidence="1 2">DSM 23240</strain>
    </source>
</reference>
<proteinExistence type="predicted"/>
<name>A0A840RNA1_9BURK</name>
<dbReference type="EMBL" id="JACHHQ010000001">
    <property type="protein sequence ID" value="MBB5198466.1"/>
    <property type="molecule type" value="Genomic_DNA"/>
</dbReference>
<comment type="caution">
    <text evidence="1">The sequence shown here is derived from an EMBL/GenBank/DDBJ whole genome shotgun (WGS) entry which is preliminary data.</text>
</comment>
<evidence type="ECO:0000313" key="1">
    <source>
        <dbReference type="EMBL" id="MBB5198466.1"/>
    </source>
</evidence>
<gene>
    <name evidence="1" type="ORF">HNR39_000276</name>
</gene>
<organism evidence="1 2">
    <name type="scientific">Glaciimonas immobilis</name>
    <dbReference type="NCBI Taxonomy" id="728004"/>
    <lineage>
        <taxon>Bacteria</taxon>
        <taxon>Pseudomonadati</taxon>
        <taxon>Pseudomonadota</taxon>
        <taxon>Betaproteobacteria</taxon>
        <taxon>Burkholderiales</taxon>
        <taxon>Oxalobacteraceae</taxon>
        <taxon>Glaciimonas</taxon>
    </lineage>
</organism>
<dbReference type="RefSeq" id="WP_168052468.1">
    <property type="nucleotide sequence ID" value="NZ_JAAOZT010000002.1"/>
</dbReference>